<dbReference type="InterPro" id="IPR036322">
    <property type="entry name" value="WD40_repeat_dom_sf"/>
</dbReference>
<dbReference type="Gene3D" id="2.130.10.10">
    <property type="entry name" value="YVTN repeat-like/Quinoprotein amine dehydrogenase"/>
    <property type="match status" value="1"/>
</dbReference>
<reference evidence="1 2" key="1">
    <citation type="journal article" date="2013" name="Front. Microbiol.">
        <title>Comparative genomic analyses of the cyanobacterium, Lyngbya aestuarii BL J, a powerful hydrogen producer.</title>
        <authorList>
            <person name="Kothari A."/>
            <person name="Vaughn M."/>
            <person name="Garcia-Pichel F."/>
        </authorList>
    </citation>
    <scope>NUCLEOTIDE SEQUENCE [LARGE SCALE GENOMIC DNA]</scope>
    <source>
        <strain evidence="1 2">BL J</strain>
    </source>
</reference>
<gene>
    <name evidence="1" type="ORF">M595_0555</name>
</gene>
<comment type="caution">
    <text evidence="1">The sequence shown here is derived from an EMBL/GenBank/DDBJ whole genome shotgun (WGS) entry which is preliminary data.</text>
</comment>
<organism evidence="1 2">
    <name type="scientific">Lyngbya aestuarii BL J</name>
    <dbReference type="NCBI Taxonomy" id="1348334"/>
    <lineage>
        <taxon>Bacteria</taxon>
        <taxon>Bacillati</taxon>
        <taxon>Cyanobacteriota</taxon>
        <taxon>Cyanophyceae</taxon>
        <taxon>Oscillatoriophycideae</taxon>
        <taxon>Oscillatoriales</taxon>
        <taxon>Microcoleaceae</taxon>
        <taxon>Lyngbya</taxon>
    </lineage>
</organism>
<name>U7QT13_9CYAN</name>
<proteinExistence type="predicted"/>
<protein>
    <submittedName>
        <fullName evidence="1">Uncharacterized protein</fullName>
    </submittedName>
</protein>
<dbReference type="InterPro" id="IPR015943">
    <property type="entry name" value="WD40/YVTN_repeat-like_dom_sf"/>
</dbReference>
<accession>U7QT13</accession>
<evidence type="ECO:0000313" key="1">
    <source>
        <dbReference type="EMBL" id="ERT09561.1"/>
    </source>
</evidence>
<sequence length="68" mass="7513">MKLLDVETGQLLGNMGAHFVVSVAFSLYGTKMAPLADNTLKIDNVETGECYQCLSGHSKIQLYHIRIK</sequence>
<keyword evidence="2" id="KW-1185">Reference proteome</keyword>
<dbReference type="Proteomes" id="UP000017127">
    <property type="component" value="Unassembled WGS sequence"/>
</dbReference>
<dbReference type="RefSeq" id="WP_023064440.1">
    <property type="nucleotide sequence ID" value="NZ_AUZM01000003.1"/>
</dbReference>
<dbReference type="OrthoDB" id="9964707at2"/>
<dbReference type="AlphaFoldDB" id="U7QT13"/>
<dbReference type="SUPFAM" id="SSF50978">
    <property type="entry name" value="WD40 repeat-like"/>
    <property type="match status" value="1"/>
</dbReference>
<dbReference type="EMBL" id="AUZM01000003">
    <property type="protein sequence ID" value="ERT09561.1"/>
    <property type="molecule type" value="Genomic_DNA"/>
</dbReference>
<evidence type="ECO:0000313" key="2">
    <source>
        <dbReference type="Proteomes" id="UP000017127"/>
    </source>
</evidence>